<organism evidence="1 2">
    <name type="scientific">Peronosclerospora sorghi</name>
    <dbReference type="NCBI Taxonomy" id="230839"/>
    <lineage>
        <taxon>Eukaryota</taxon>
        <taxon>Sar</taxon>
        <taxon>Stramenopiles</taxon>
        <taxon>Oomycota</taxon>
        <taxon>Peronosporomycetes</taxon>
        <taxon>Peronosporales</taxon>
        <taxon>Peronosporaceae</taxon>
        <taxon>Peronosclerospora</taxon>
    </lineage>
</organism>
<dbReference type="EMBL" id="CM047588">
    <property type="protein sequence ID" value="KAI9905566.1"/>
    <property type="molecule type" value="Genomic_DNA"/>
</dbReference>
<accession>A0ACC0VID1</accession>
<keyword evidence="2" id="KW-1185">Reference proteome</keyword>
<sequence>MPLLCLAAASRLLSPGTHDDDCTHGRAGGMLPVGAAEAPATIAAVSMKMDQGATWHTGSLLPPYHLPRPFLSGLRVRHTVRVEAGPLNMRSHVTSSKKP</sequence>
<gene>
    <name evidence="1" type="ORF">PsorP6_014123</name>
</gene>
<evidence type="ECO:0000313" key="2">
    <source>
        <dbReference type="Proteomes" id="UP001163321"/>
    </source>
</evidence>
<protein>
    <submittedName>
        <fullName evidence="1">Uncharacterized protein</fullName>
    </submittedName>
</protein>
<evidence type="ECO:0000313" key="1">
    <source>
        <dbReference type="EMBL" id="KAI9905566.1"/>
    </source>
</evidence>
<dbReference type="Proteomes" id="UP001163321">
    <property type="component" value="Chromosome 9"/>
</dbReference>
<comment type="caution">
    <text evidence="1">The sequence shown here is derived from an EMBL/GenBank/DDBJ whole genome shotgun (WGS) entry which is preliminary data.</text>
</comment>
<name>A0ACC0VID1_9STRA</name>
<proteinExistence type="predicted"/>
<reference evidence="1 2" key="1">
    <citation type="journal article" date="2022" name="bioRxiv">
        <title>The genome of the oomycete Peronosclerospora sorghi, a cosmopolitan pathogen of maize and sorghum, is inflated with dispersed pseudogenes.</title>
        <authorList>
            <person name="Fletcher K."/>
            <person name="Martin F."/>
            <person name="Isakeit T."/>
            <person name="Cavanaugh K."/>
            <person name="Magill C."/>
            <person name="Michelmore R."/>
        </authorList>
    </citation>
    <scope>NUCLEOTIDE SEQUENCE [LARGE SCALE GENOMIC DNA]</scope>
    <source>
        <strain evidence="1">P6</strain>
    </source>
</reference>